<proteinExistence type="predicted"/>
<evidence type="ECO:0000313" key="1">
    <source>
        <dbReference type="EMBL" id="KAK3605413.1"/>
    </source>
</evidence>
<keyword evidence="2" id="KW-1185">Reference proteome</keyword>
<organism evidence="1 2">
    <name type="scientific">Potamilus streckersoni</name>
    <dbReference type="NCBI Taxonomy" id="2493646"/>
    <lineage>
        <taxon>Eukaryota</taxon>
        <taxon>Metazoa</taxon>
        <taxon>Spiralia</taxon>
        <taxon>Lophotrochozoa</taxon>
        <taxon>Mollusca</taxon>
        <taxon>Bivalvia</taxon>
        <taxon>Autobranchia</taxon>
        <taxon>Heteroconchia</taxon>
        <taxon>Palaeoheterodonta</taxon>
        <taxon>Unionida</taxon>
        <taxon>Unionoidea</taxon>
        <taxon>Unionidae</taxon>
        <taxon>Ambleminae</taxon>
        <taxon>Lampsilini</taxon>
        <taxon>Potamilus</taxon>
    </lineage>
</organism>
<gene>
    <name evidence="1" type="ORF">CHS0354_007488</name>
</gene>
<sequence length="77" mass="8897">MGDSQEIIYPWVNVYGYHTSRVSKSNVKTMHSERTHPPPTTKMMVLTISILHNNSQTEESLCFALNQRLNKHLRLSV</sequence>
<accession>A0AAE0W7X8</accession>
<dbReference type="EMBL" id="JAEAOA010000514">
    <property type="protein sequence ID" value="KAK3605413.1"/>
    <property type="molecule type" value="Genomic_DNA"/>
</dbReference>
<dbReference type="Proteomes" id="UP001195483">
    <property type="component" value="Unassembled WGS sequence"/>
</dbReference>
<reference evidence="1" key="2">
    <citation type="journal article" date="2021" name="Genome Biol. Evol.">
        <title>Developing a high-quality reference genome for a parasitic bivalve with doubly uniparental inheritance (Bivalvia: Unionida).</title>
        <authorList>
            <person name="Smith C.H."/>
        </authorList>
    </citation>
    <scope>NUCLEOTIDE SEQUENCE</scope>
    <source>
        <strain evidence="1">CHS0354</strain>
        <tissue evidence="1">Mantle</tissue>
    </source>
</reference>
<protein>
    <submittedName>
        <fullName evidence="1">Uncharacterized protein</fullName>
    </submittedName>
</protein>
<evidence type="ECO:0000313" key="2">
    <source>
        <dbReference type="Proteomes" id="UP001195483"/>
    </source>
</evidence>
<dbReference type="AlphaFoldDB" id="A0AAE0W7X8"/>
<comment type="caution">
    <text evidence="1">The sequence shown here is derived from an EMBL/GenBank/DDBJ whole genome shotgun (WGS) entry which is preliminary data.</text>
</comment>
<reference evidence="1" key="3">
    <citation type="submission" date="2023-05" db="EMBL/GenBank/DDBJ databases">
        <authorList>
            <person name="Smith C.H."/>
        </authorList>
    </citation>
    <scope>NUCLEOTIDE SEQUENCE</scope>
    <source>
        <strain evidence="1">CHS0354</strain>
        <tissue evidence="1">Mantle</tissue>
    </source>
</reference>
<name>A0AAE0W7X8_9BIVA</name>
<reference evidence="1" key="1">
    <citation type="journal article" date="2021" name="Genome Biol. Evol.">
        <title>A High-Quality Reference Genome for a Parasitic Bivalve with Doubly Uniparental Inheritance (Bivalvia: Unionida).</title>
        <authorList>
            <person name="Smith C.H."/>
        </authorList>
    </citation>
    <scope>NUCLEOTIDE SEQUENCE</scope>
    <source>
        <strain evidence="1">CHS0354</strain>
    </source>
</reference>